<organism evidence="2 3">
    <name type="scientific">Ramazzottius varieornatus</name>
    <name type="common">Water bear</name>
    <name type="synonym">Tardigrade</name>
    <dbReference type="NCBI Taxonomy" id="947166"/>
    <lineage>
        <taxon>Eukaryota</taxon>
        <taxon>Metazoa</taxon>
        <taxon>Ecdysozoa</taxon>
        <taxon>Tardigrada</taxon>
        <taxon>Eutardigrada</taxon>
        <taxon>Parachela</taxon>
        <taxon>Hypsibioidea</taxon>
        <taxon>Ramazzottiidae</taxon>
        <taxon>Ramazzottius</taxon>
    </lineage>
</organism>
<dbReference type="Proteomes" id="UP000186922">
    <property type="component" value="Unassembled WGS sequence"/>
</dbReference>
<dbReference type="AlphaFoldDB" id="A0A1D1VJH4"/>
<protein>
    <submittedName>
        <fullName evidence="2">Uncharacterized protein</fullName>
    </submittedName>
</protein>
<reference evidence="2 3" key="1">
    <citation type="journal article" date="2016" name="Nat. Commun.">
        <title>Extremotolerant tardigrade genome and improved radiotolerance of human cultured cells by tardigrade-unique protein.</title>
        <authorList>
            <person name="Hashimoto T."/>
            <person name="Horikawa D.D."/>
            <person name="Saito Y."/>
            <person name="Kuwahara H."/>
            <person name="Kozuka-Hata H."/>
            <person name="Shin-I T."/>
            <person name="Minakuchi Y."/>
            <person name="Ohishi K."/>
            <person name="Motoyama A."/>
            <person name="Aizu T."/>
            <person name="Enomoto A."/>
            <person name="Kondo K."/>
            <person name="Tanaka S."/>
            <person name="Hara Y."/>
            <person name="Koshikawa S."/>
            <person name="Sagara H."/>
            <person name="Miura T."/>
            <person name="Yokobori S."/>
            <person name="Miyagawa K."/>
            <person name="Suzuki Y."/>
            <person name="Kubo T."/>
            <person name="Oyama M."/>
            <person name="Kohara Y."/>
            <person name="Fujiyama A."/>
            <person name="Arakawa K."/>
            <person name="Katayama T."/>
            <person name="Toyoda A."/>
            <person name="Kunieda T."/>
        </authorList>
    </citation>
    <scope>NUCLEOTIDE SEQUENCE [LARGE SCALE GENOMIC DNA]</scope>
    <source>
        <strain evidence="2 3">YOKOZUNA-1</strain>
    </source>
</reference>
<evidence type="ECO:0000256" key="1">
    <source>
        <dbReference type="SAM" id="MobiDB-lite"/>
    </source>
</evidence>
<gene>
    <name evidence="2" type="primary">RvY_09767-1</name>
    <name evidence="2" type="synonym">RvY_09767.1</name>
    <name evidence="2" type="ORF">RvY_09767</name>
</gene>
<dbReference type="EMBL" id="BDGG01000004">
    <property type="protein sequence ID" value="GAU98648.1"/>
    <property type="molecule type" value="Genomic_DNA"/>
</dbReference>
<accession>A0A1D1VJH4</accession>
<feature type="region of interest" description="Disordered" evidence="1">
    <location>
        <begin position="1"/>
        <end position="23"/>
    </location>
</feature>
<dbReference type="Gene3D" id="1.10.472.10">
    <property type="entry name" value="Cyclin-like"/>
    <property type="match status" value="1"/>
</dbReference>
<keyword evidence="3" id="KW-1185">Reference proteome</keyword>
<comment type="caution">
    <text evidence="2">The sequence shown here is derived from an EMBL/GenBank/DDBJ whole genome shotgun (WGS) entry which is preliminary data.</text>
</comment>
<sequence>MDCCRAEDTSSPSDRTMEGTPDSSFGSMEDLLCGEKMEASPCPWSSLHSGSSCLSSGSLCGVPRPYSQRLVNLEYDATQYGSRALQMKLREQTITFLVDAWDQEVDKRHQYWMQAFIYFLKHSQSQEVLQLSISFLDRFVRRFREKYDGELLGSPLECLFEASLHIVEQLLDDGALHKSVANNNGDNVQLTVEMMLRVTDWDVIDWTPACFVPHFMEIAGVRQFGGGMLYQQTLALSTLFMIDGEVASRVAPSAMAALAVIVQSWLTLHLWQQNKFAGSAEAVSVPLSRDFLHDNLHTVLQAGEMSPEYFIQMTDFCLHRLFMAEYHDGLDAVTVLTFCWEMGQTLGQLSTLQSACVASLTNPKDLSPHPIHTNASSIN</sequence>
<name>A0A1D1VJH4_RAMVA</name>
<dbReference type="OrthoDB" id="10066049at2759"/>
<proteinExistence type="predicted"/>
<evidence type="ECO:0000313" key="2">
    <source>
        <dbReference type="EMBL" id="GAU98648.1"/>
    </source>
</evidence>
<evidence type="ECO:0000313" key="3">
    <source>
        <dbReference type="Proteomes" id="UP000186922"/>
    </source>
</evidence>